<dbReference type="Pfam" id="PF00360">
    <property type="entry name" value="PHY"/>
    <property type="match status" value="1"/>
</dbReference>
<keyword evidence="9" id="KW-0675">Receptor</keyword>
<keyword evidence="5" id="KW-0716">Sensory transduction</keyword>
<dbReference type="CDD" id="cd00075">
    <property type="entry name" value="HATPase"/>
    <property type="match status" value="1"/>
</dbReference>
<dbReference type="InterPro" id="IPR003661">
    <property type="entry name" value="HisK_dim/P_dom"/>
</dbReference>
<dbReference type="InterPro" id="IPR013515">
    <property type="entry name" value="Phytochrome_cen-reg"/>
</dbReference>
<dbReference type="PROSITE" id="PS50109">
    <property type="entry name" value="HIS_KIN"/>
    <property type="match status" value="1"/>
</dbReference>
<dbReference type="SMART" id="SM00388">
    <property type="entry name" value="HisKA"/>
    <property type="match status" value="1"/>
</dbReference>
<dbReference type="InterPro" id="IPR050351">
    <property type="entry name" value="BphY/WalK/GraS-like"/>
</dbReference>
<evidence type="ECO:0000256" key="2">
    <source>
        <dbReference type="ARBA" id="ARBA00006402"/>
    </source>
</evidence>
<dbReference type="InterPro" id="IPR029016">
    <property type="entry name" value="GAF-like_dom_sf"/>
</dbReference>
<dbReference type="InterPro" id="IPR003594">
    <property type="entry name" value="HATPase_dom"/>
</dbReference>
<dbReference type="SUPFAM" id="SSF55781">
    <property type="entry name" value="GAF domain-like"/>
    <property type="match status" value="2"/>
</dbReference>
<feature type="domain" description="Phytochrome chromophore attachment site" evidence="11">
    <location>
        <begin position="152"/>
        <end position="291"/>
    </location>
</feature>
<organism evidence="13 14">
    <name type="scientific">Sphingobacterium humi</name>
    <dbReference type="NCBI Taxonomy" id="1796905"/>
    <lineage>
        <taxon>Bacteria</taxon>
        <taxon>Pseudomonadati</taxon>
        <taxon>Bacteroidota</taxon>
        <taxon>Sphingobacteriia</taxon>
        <taxon>Sphingobacteriales</taxon>
        <taxon>Sphingobacteriaceae</taxon>
        <taxon>Sphingobacterium</taxon>
    </lineage>
</organism>
<dbReference type="InterPro" id="IPR003018">
    <property type="entry name" value="GAF"/>
</dbReference>
<keyword evidence="8" id="KW-0157">Chromophore</keyword>
<dbReference type="Pfam" id="PF01590">
    <property type="entry name" value="GAF"/>
    <property type="match status" value="1"/>
</dbReference>
<feature type="coiled-coil region" evidence="10">
    <location>
        <begin position="482"/>
        <end position="509"/>
    </location>
</feature>
<dbReference type="Gene3D" id="3.30.450.20">
    <property type="entry name" value="PAS domain"/>
    <property type="match status" value="1"/>
</dbReference>
<evidence type="ECO:0000256" key="7">
    <source>
        <dbReference type="ARBA" id="ARBA00022777"/>
    </source>
</evidence>
<dbReference type="PANTHER" id="PTHR42878">
    <property type="entry name" value="TWO-COMPONENT HISTIDINE KINASE"/>
    <property type="match status" value="1"/>
</dbReference>
<feature type="domain" description="Histidine kinase" evidence="12">
    <location>
        <begin position="516"/>
        <end position="727"/>
    </location>
</feature>
<keyword evidence="4" id="KW-0600">Photoreceptor protein</keyword>
<dbReference type="InterPro" id="IPR001294">
    <property type="entry name" value="Phytochrome"/>
</dbReference>
<comment type="caution">
    <text evidence="13">The sequence shown here is derived from an EMBL/GenBank/DDBJ whole genome shotgun (WGS) entry which is preliminary data.</text>
</comment>
<dbReference type="InterPro" id="IPR036890">
    <property type="entry name" value="HATPase_C_sf"/>
</dbReference>
<sequence length="727" mass="83635">MKEIKCEDEKIGFLGKVQNIGFLLIFSSSGNLEAYSDNIEDFIGNIDPNHLIGIHYSEFFERHLTYHGFDPSPVKHEHGRIEFQEFSDILKIGNNEFYLNAYASDDRIFMEFEIGMPQNINLNRILNQKILEIQTAKNDPWTLLSNILSKQLDVDRVMVYQFNEDKSGKVIAETLRSPELDSYLGLNYPEFDIPQQARALYRFKHCRFVVDCISEGSSILGLQSQDIDLSEVSIRRLSPIHLQYLKNGGFRSSISFSIIIEGELWGLVCCQHQEPMHIDLKIRDFCLLAINFTNNKFQQLKDASKLKYLQEVQKLELLLKEKILLKPYIFPELKSFAPTLMRLLASDGMAIVYDNTIYMEGLHPGKEVLRSQLQLLKGWASEGLFITHSLSSYSEIYEAFDKKIAGISFVEIDSQSGFYILFFRGEIVFEKVWAGKPEKNYIKENGILQPSPRTSFSKWKNIVHGTSSIWNTKERHFIHRIREILRESLLQKSSEIESLNKQLIETNNALDTYAYTISHDLKNPLSAIKVSTEFIQYRQDLKPEILSKMTKNILESVNIILNMLDKIHQFSKASSFNYLKEIVEPEDFIPEIVEINRHRFGSNNLQVRINNLLPVQGEKILLYQLFLNLISNAIKYSSSVEQSLVVIESHQTDNGVLYLIEDNGIGIDKQELESIYEIFKRMSNAQAFEGSGVGMAIVKRITDKLGIDITIKSKLNEGTVVKLLFPV</sequence>
<comment type="catalytic activity">
    <reaction evidence="1">
        <text>ATP + protein L-histidine = ADP + protein N-phospho-L-histidine.</text>
        <dbReference type="EC" id="2.7.13.3"/>
    </reaction>
</comment>
<keyword evidence="6" id="KW-0808">Transferase</keyword>
<dbReference type="GO" id="GO:0030295">
    <property type="term" value="F:protein kinase activator activity"/>
    <property type="evidence" value="ECO:0007669"/>
    <property type="project" value="TreeGrafter"/>
</dbReference>
<dbReference type="PANTHER" id="PTHR42878:SF15">
    <property type="entry name" value="BACTERIOPHYTOCHROME"/>
    <property type="match status" value="1"/>
</dbReference>
<evidence type="ECO:0000256" key="3">
    <source>
        <dbReference type="ARBA" id="ARBA00012438"/>
    </source>
</evidence>
<evidence type="ECO:0000256" key="5">
    <source>
        <dbReference type="ARBA" id="ARBA00022606"/>
    </source>
</evidence>
<evidence type="ECO:0000256" key="8">
    <source>
        <dbReference type="ARBA" id="ARBA00022991"/>
    </source>
</evidence>
<dbReference type="GO" id="GO:0000156">
    <property type="term" value="F:phosphorelay response regulator activity"/>
    <property type="evidence" value="ECO:0007669"/>
    <property type="project" value="TreeGrafter"/>
</dbReference>
<dbReference type="RefSeq" id="WP_160370343.1">
    <property type="nucleotide sequence ID" value="NZ_WSQA01000014.1"/>
</dbReference>
<dbReference type="Gene3D" id="3.30.450.40">
    <property type="match status" value="1"/>
</dbReference>
<dbReference type="PROSITE" id="PS50046">
    <property type="entry name" value="PHYTOCHROME_2"/>
    <property type="match status" value="1"/>
</dbReference>
<proteinExistence type="inferred from homology"/>
<dbReference type="SUPFAM" id="SSF55874">
    <property type="entry name" value="ATPase domain of HSP90 chaperone/DNA topoisomerase II/histidine kinase"/>
    <property type="match status" value="1"/>
</dbReference>
<evidence type="ECO:0000259" key="11">
    <source>
        <dbReference type="PROSITE" id="PS50046"/>
    </source>
</evidence>
<comment type="similarity">
    <text evidence="2">In the N-terminal section; belongs to the phytochrome family.</text>
</comment>
<evidence type="ECO:0000313" key="13">
    <source>
        <dbReference type="EMBL" id="MVZ63626.1"/>
    </source>
</evidence>
<dbReference type="GO" id="GO:0006355">
    <property type="term" value="P:regulation of DNA-templated transcription"/>
    <property type="evidence" value="ECO:0007669"/>
    <property type="project" value="InterPro"/>
</dbReference>
<dbReference type="GO" id="GO:0000155">
    <property type="term" value="F:phosphorelay sensor kinase activity"/>
    <property type="evidence" value="ECO:0007669"/>
    <property type="project" value="InterPro"/>
</dbReference>
<dbReference type="Gene3D" id="3.30.450.270">
    <property type="match status" value="1"/>
</dbReference>
<accession>A0A6N8L2R0</accession>
<dbReference type="GO" id="GO:0009584">
    <property type="term" value="P:detection of visible light"/>
    <property type="evidence" value="ECO:0007669"/>
    <property type="project" value="InterPro"/>
</dbReference>
<dbReference type="SUPFAM" id="SSF55785">
    <property type="entry name" value="PYP-like sensor domain (PAS domain)"/>
    <property type="match status" value="1"/>
</dbReference>
<dbReference type="OrthoDB" id="9766459at2"/>
<dbReference type="Gene3D" id="3.30.565.10">
    <property type="entry name" value="Histidine kinase-like ATPase, C-terminal domain"/>
    <property type="match status" value="1"/>
</dbReference>
<keyword evidence="10" id="KW-0175">Coiled coil</keyword>
<evidence type="ECO:0000256" key="6">
    <source>
        <dbReference type="ARBA" id="ARBA00022679"/>
    </source>
</evidence>
<dbReference type="SMART" id="SM00387">
    <property type="entry name" value="HATPase_c"/>
    <property type="match status" value="1"/>
</dbReference>
<dbReference type="Pfam" id="PF02518">
    <property type="entry name" value="HATPase_c"/>
    <property type="match status" value="1"/>
</dbReference>
<name>A0A6N8L2R0_9SPHI</name>
<dbReference type="EMBL" id="WSQA01000014">
    <property type="protein sequence ID" value="MVZ63626.1"/>
    <property type="molecule type" value="Genomic_DNA"/>
</dbReference>
<dbReference type="InterPro" id="IPR043150">
    <property type="entry name" value="Phytochrome_PHY_sf"/>
</dbReference>
<dbReference type="SUPFAM" id="SSF47384">
    <property type="entry name" value="Homodimeric domain of signal transducing histidine kinase"/>
    <property type="match status" value="1"/>
</dbReference>
<reference evidence="13 14" key="1">
    <citation type="submission" date="2019-12" db="EMBL/GenBank/DDBJ databases">
        <authorList>
            <person name="Dong K."/>
        </authorList>
    </citation>
    <scope>NUCLEOTIDE SEQUENCE [LARGE SCALE GENOMIC DNA]</scope>
    <source>
        <strain evidence="13 14">JCM 31225</strain>
    </source>
</reference>
<dbReference type="InterPro" id="IPR016132">
    <property type="entry name" value="Phyto_chromo_attachment"/>
</dbReference>
<protein>
    <recommendedName>
        <fullName evidence="3">histidine kinase</fullName>
        <ecNumber evidence="3">2.7.13.3</ecNumber>
    </recommendedName>
</protein>
<keyword evidence="7" id="KW-0418">Kinase</keyword>
<dbReference type="GO" id="GO:0007234">
    <property type="term" value="P:osmosensory signaling via phosphorelay pathway"/>
    <property type="evidence" value="ECO:0007669"/>
    <property type="project" value="TreeGrafter"/>
</dbReference>
<gene>
    <name evidence="13" type="ORF">GQF63_16485</name>
</gene>
<dbReference type="Gene3D" id="1.10.287.130">
    <property type="match status" value="1"/>
</dbReference>
<dbReference type="InterPro" id="IPR036097">
    <property type="entry name" value="HisK_dim/P_sf"/>
</dbReference>
<dbReference type="AlphaFoldDB" id="A0A6N8L2R0"/>
<evidence type="ECO:0000313" key="14">
    <source>
        <dbReference type="Proteomes" id="UP000435036"/>
    </source>
</evidence>
<dbReference type="CDD" id="cd00082">
    <property type="entry name" value="HisKA"/>
    <property type="match status" value="1"/>
</dbReference>
<keyword evidence="14" id="KW-1185">Reference proteome</keyword>
<evidence type="ECO:0000259" key="12">
    <source>
        <dbReference type="PROSITE" id="PS50109"/>
    </source>
</evidence>
<dbReference type="EC" id="2.7.13.3" evidence="3"/>
<dbReference type="InterPro" id="IPR035965">
    <property type="entry name" value="PAS-like_dom_sf"/>
</dbReference>
<evidence type="ECO:0000256" key="4">
    <source>
        <dbReference type="ARBA" id="ARBA00022543"/>
    </source>
</evidence>
<dbReference type="InterPro" id="IPR005467">
    <property type="entry name" value="His_kinase_dom"/>
</dbReference>
<dbReference type="Proteomes" id="UP000435036">
    <property type="component" value="Unassembled WGS sequence"/>
</dbReference>
<evidence type="ECO:0000256" key="1">
    <source>
        <dbReference type="ARBA" id="ARBA00000085"/>
    </source>
</evidence>
<evidence type="ECO:0000256" key="9">
    <source>
        <dbReference type="ARBA" id="ARBA00023170"/>
    </source>
</evidence>
<evidence type="ECO:0000256" key="10">
    <source>
        <dbReference type="SAM" id="Coils"/>
    </source>
</evidence>
<dbReference type="PRINTS" id="PR01033">
    <property type="entry name" value="PHYTOCHROME"/>
</dbReference>
<dbReference type="Pfam" id="PF00512">
    <property type="entry name" value="HisKA"/>
    <property type="match status" value="1"/>
</dbReference>
<dbReference type="GO" id="GO:0009881">
    <property type="term" value="F:photoreceptor activity"/>
    <property type="evidence" value="ECO:0007669"/>
    <property type="project" value="UniProtKB-KW"/>
</dbReference>